<evidence type="ECO:0000259" key="5">
    <source>
        <dbReference type="PROSITE" id="PS50893"/>
    </source>
</evidence>
<keyword evidence="2" id="KW-0813">Transport</keyword>
<dbReference type="AlphaFoldDB" id="A0A5S9F1Q7"/>
<gene>
    <name evidence="6" type="ORF">UABAM_01210</name>
</gene>
<keyword evidence="3" id="KW-0547">Nucleotide-binding</keyword>
<dbReference type="Pfam" id="PF00005">
    <property type="entry name" value="ABC_tran"/>
    <property type="match status" value="1"/>
</dbReference>
<keyword evidence="7" id="KW-1185">Reference proteome</keyword>
<dbReference type="RefSeq" id="WP_151967094.1">
    <property type="nucleotide sequence ID" value="NZ_AP019860.1"/>
</dbReference>
<evidence type="ECO:0000256" key="2">
    <source>
        <dbReference type="ARBA" id="ARBA00022448"/>
    </source>
</evidence>
<organism evidence="6 7">
    <name type="scientific">Uabimicrobium amorphum</name>
    <dbReference type="NCBI Taxonomy" id="2596890"/>
    <lineage>
        <taxon>Bacteria</taxon>
        <taxon>Pseudomonadati</taxon>
        <taxon>Planctomycetota</taxon>
        <taxon>Candidatus Uabimicrobiia</taxon>
        <taxon>Candidatus Uabimicrobiales</taxon>
        <taxon>Candidatus Uabimicrobiaceae</taxon>
        <taxon>Candidatus Uabimicrobium</taxon>
    </lineage>
</organism>
<dbReference type="GO" id="GO:0005524">
    <property type="term" value="F:ATP binding"/>
    <property type="evidence" value="ECO:0007669"/>
    <property type="project" value="UniProtKB-KW"/>
</dbReference>
<dbReference type="InterPro" id="IPR027417">
    <property type="entry name" value="P-loop_NTPase"/>
</dbReference>
<proteinExistence type="inferred from homology"/>
<evidence type="ECO:0000256" key="1">
    <source>
        <dbReference type="ARBA" id="ARBA00005417"/>
    </source>
</evidence>
<dbReference type="PANTHER" id="PTHR43335:SF3">
    <property type="entry name" value="ABC TRANSPORTER"/>
    <property type="match status" value="1"/>
</dbReference>
<keyword evidence="4" id="KW-0067">ATP-binding</keyword>
<dbReference type="Gene3D" id="3.40.50.300">
    <property type="entry name" value="P-loop containing nucleotide triphosphate hydrolases"/>
    <property type="match status" value="1"/>
</dbReference>
<dbReference type="InterPro" id="IPR003593">
    <property type="entry name" value="AAA+_ATPase"/>
</dbReference>
<dbReference type="GO" id="GO:0016887">
    <property type="term" value="F:ATP hydrolysis activity"/>
    <property type="evidence" value="ECO:0007669"/>
    <property type="project" value="InterPro"/>
</dbReference>
<sequence length="317" mass="35289">MSEEKKMAIDVKNLRKAFGNKIAVNNLSFQVPEGSITGFIGPNGAGKTTTLRILCTLLKPDLGSVKIFDLDTSTSATKIRHQLGFMPDYFGLYDDMEVYEYLDFFAAAYRIAAHRRGKLVDDILTLLDLTAKKHSLINELSRGMQQRLSLGRALVHDPKLLLLDEPASGLDPRARMELMELLRELRRMGKTIFISSHILAELKNLCDFVVIIENGKKIYNGTVSDAATTVEGDLSRIQITSAQDSQTVINILHAWRDDVKATLKGEKVTLVEYHNLQIKSSDIIAHLVKNDIQIEEAAKISANLEDVFMSLTKGGIS</sequence>
<dbReference type="OrthoDB" id="9795548at2"/>
<comment type="similarity">
    <text evidence="1">Belongs to the ABC transporter superfamily.</text>
</comment>
<evidence type="ECO:0000313" key="7">
    <source>
        <dbReference type="Proteomes" id="UP000326354"/>
    </source>
</evidence>
<accession>A0A5S9F1Q7</accession>
<dbReference type="Proteomes" id="UP000326354">
    <property type="component" value="Chromosome"/>
</dbReference>
<dbReference type="EMBL" id="AP019860">
    <property type="protein sequence ID" value="BBM82867.1"/>
    <property type="molecule type" value="Genomic_DNA"/>
</dbReference>
<protein>
    <submittedName>
        <fullName evidence="6">ABC transporter</fullName>
    </submittedName>
</protein>
<evidence type="ECO:0000256" key="3">
    <source>
        <dbReference type="ARBA" id="ARBA00022741"/>
    </source>
</evidence>
<dbReference type="SUPFAM" id="SSF52540">
    <property type="entry name" value="P-loop containing nucleoside triphosphate hydrolases"/>
    <property type="match status" value="1"/>
</dbReference>
<dbReference type="PANTHER" id="PTHR43335">
    <property type="entry name" value="ABC TRANSPORTER, ATP-BINDING PROTEIN"/>
    <property type="match status" value="1"/>
</dbReference>
<name>A0A5S9F1Q7_UABAM</name>
<dbReference type="SMART" id="SM00382">
    <property type="entry name" value="AAA"/>
    <property type="match status" value="1"/>
</dbReference>
<dbReference type="CDD" id="cd03230">
    <property type="entry name" value="ABC_DR_subfamily_A"/>
    <property type="match status" value="1"/>
</dbReference>
<evidence type="ECO:0000256" key="4">
    <source>
        <dbReference type="ARBA" id="ARBA00022840"/>
    </source>
</evidence>
<dbReference type="PROSITE" id="PS50893">
    <property type="entry name" value="ABC_TRANSPORTER_2"/>
    <property type="match status" value="1"/>
</dbReference>
<reference evidence="6 7" key="1">
    <citation type="submission" date="2019-08" db="EMBL/GenBank/DDBJ databases">
        <title>Complete genome sequence of Candidatus Uab amorphum.</title>
        <authorList>
            <person name="Shiratori T."/>
            <person name="Suzuki S."/>
            <person name="Kakizawa Y."/>
            <person name="Ishida K."/>
        </authorList>
    </citation>
    <scope>NUCLEOTIDE SEQUENCE [LARGE SCALE GENOMIC DNA]</scope>
    <source>
        <strain evidence="6 7">SRT547</strain>
    </source>
</reference>
<feature type="domain" description="ABC transporter" evidence="5">
    <location>
        <begin position="9"/>
        <end position="239"/>
    </location>
</feature>
<dbReference type="KEGG" id="uam:UABAM_01210"/>
<evidence type="ECO:0000313" key="6">
    <source>
        <dbReference type="EMBL" id="BBM82867.1"/>
    </source>
</evidence>
<dbReference type="InterPro" id="IPR003439">
    <property type="entry name" value="ABC_transporter-like_ATP-bd"/>
</dbReference>